<feature type="compositionally biased region" description="Basic and acidic residues" evidence="1">
    <location>
        <begin position="1"/>
        <end position="19"/>
    </location>
</feature>
<dbReference type="EMBL" id="JAFMPK010000047">
    <property type="protein sequence ID" value="MBO0610708.1"/>
    <property type="molecule type" value="Genomic_DNA"/>
</dbReference>
<dbReference type="Proteomes" id="UP000664617">
    <property type="component" value="Unassembled WGS sequence"/>
</dbReference>
<feature type="region of interest" description="Disordered" evidence="1">
    <location>
        <begin position="1"/>
        <end position="22"/>
    </location>
</feature>
<gene>
    <name evidence="2" type="ORF">J0911_16910</name>
</gene>
<comment type="caution">
    <text evidence="2">The sequence shown here is derived from an EMBL/GenBank/DDBJ whole genome shotgun (WGS) entry which is preliminary data.</text>
</comment>
<keyword evidence="3" id="KW-1185">Reference proteome</keyword>
<dbReference type="RefSeq" id="WP_207276617.1">
    <property type="nucleotide sequence ID" value="NZ_JAFMPK010000047.1"/>
</dbReference>
<proteinExistence type="predicted"/>
<protein>
    <submittedName>
        <fullName evidence="2">Uncharacterized protein</fullName>
    </submittedName>
</protein>
<name>A0ABS3IE62_9MICO</name>
<evidence type="ECO:0000313" key="2">
    <source>
        <dbReference type="EMBL" id="MBO0610708.1"/>
    </source>
</evidence>
<accession>A0ABS3IE62</accession>
<evidence type="ECO:0000313" key="3">
    <source>
        <dbReference type="Proteomes" id="UP000664617"/>
    </source>
</evidence>
<reference evidence="3" key="1">
    <citation type="submission" date="2023-07" db="EMBL/GenBank/DDBJ databases">
        <title>Myceligenerans salitolerans sp. nov., a halotolerant actinomycete isolated from a salt lake in Xinjiang, China.</title>
        <authorList>
            <person name="Guan T."/>
        </authorList>
    </citation>
    <scope>NUCLEOTIDE SEQUENCE [LARGE SCALE GENOMIC DNA]</scope>
    <source>
        <strain evidence="3">XHU 5031</strain>
    </source>
</reference>
<sequence length="235" mass="25180">MNTPAPRHDADSKRPDAPAKPESIIPATVLNSLSDGERVVLWCQIGHLPGTDARVSITRVGSRFDAVVHTAEASPTLMLQASADAASYTIVRQEPDHVLATESHTDEATADRWLTAARAGTATSWTNDPDDFAHVKNWIVAHAPDGLFTATTSHGVGIGIASHAVRASGAEVALLTGTDVIASPRCSTSVTRLYKLIARWRYAGAPYTEQLPVALFRQSDGWRVRLVVPGTEDAR</sequence>
<organism evidence="2 3">
    <name type="scientific">Myceligenerans salitolerans</name>
    <dbReference type="NCBI Taxonomy" id="1230528"/>
    <lineage>
        <taxon>Bacteria</taxon>
        <taxon>Bacillati</taxon>
        <taxon>Actinomycetota</taxon>
        <taxon>Actinomycetes</taxon>
        <taxon>Micrococcales</taxon>
        <taxon>Promicromonosporaceae</taxon>
        <taxon>Myceligenerans</taxon>
    </lineage>
</organism>
<evidence type="ECO:0000256" key="1">
    <source>
        <dbReference type="SAM" id="MobiDB-lite"/>
    </source>
</evidence>